<evidence type="ECO:0000256" key="3">
    <source>
        <dbReference type="ARBA" id="ARBA00022782"/>
    </source>
</evidence>
<evidence type="ECO:0000256" key="5">
    <source>
        <dbReference type="PIRSR" id="PIRSR607702-1"/>
    </source>
</evidence>
<accession>A0A8J2SBA4</accession>
<comment type="similarity">
    <text evidence="2">Belongs to the janus family.</text>
</comment>
<feature type="active site" description="Proton acceptor" evidence="5">
    <location>
        <position position="104"/>
    </location>
</feature>
<sequence length="179" mass="19269">MRLAALAFLRATATTSRLSLAPTARFSVVVARAMSELVGGGDEPTTTAEERAEAATLRTTDGAAAEVAPTVAGCVFAGPGRQKYVLVQAGARYFVRGDPRASYHMDAARPLVEELRAMEVAHEVLGGGRIQFEPDAKTIHIYGHSMGFPWQGEYRHDLSAMVCQEAYPDFTVTTSNEGY</sequence>
<keyword evidence="7" id="KW-1185">Reference proteome</keyword>
<dbReference type="AlphaFoldDB" id="A0A8J2SBA4"/>
<proteinExistence type="inferred from homology"/>
<dbReference type="OrthoDB" id="10249612at2759"/>
<dbReference type="PANTHER" id="PTHR12258:SF5">
    <property type="entry name" value="BCDNA.GH02250-RELATED"/>
    <property type="match status" value="1"/>
</dbReference>
<evidence type="ECO:0000313" key="6">
    <source>
        <dbReference type="EMBL" id="CAH0369518.1"/>
    </source>
</evidence>
<dbReference type="GO" id="GO:0007548">
    <property type="term" value="P:sex differentiation"/>
    <property type="evidence" value="ECO:0007669"/>
    <property type="project" value="UniProtKB-KW"/>
</dbReference>
<dbReference type="Pfam" id="PF05005">
    <property type="entry name" value="Ocnus"/>
    <property type="match status" value="1"/>
</dbReference>
<dbReference type="Proteomes" id="UP000789595">
    <property type="component" value="Unassembled WGS sequence"/>
</dbReference>
<dbReference type="GO" id="GO:0030154">
    <property type="term" value="P:cell differentiation"/>
    <property type="evidence" value="ECO:0007669"/>
    <property type="project" value="UniProtKB-KW"/>
</dbReference>
<dbReference type="PANTHER" id="PTHR12258">
    <property type="entry name" value="JANUS-A/JANUS-B"/>
    <property type="match status" value="1"/>
</dbReference>
<evidence type="ECO:0000256" key="1">
    <source>
        <dbReference type="ARBA" id="ARBA00002508"/>
    </source>
</evidence>
<dbReference type="Gene3D" id="3.50.20.20">
    <property type="entry name" value="Janus/Ocnus"/>
    <property type="match status" value="1"/>
</dbReference>
<comment type="caution">
    <text evidence="6">The sequence shown here is derived from an EMBL/GenBank/DDBJ whole genome shotgun (WGS) entry which is preliminary data.</text>
</comment>
<dbReference type="GO" id="GO:0005829">
    <property type="term" value="C:cytosol"/>
    <property type="evidence" value="ECO:0007669"/>
    <property type="project" value="TreeGrafter"/>
</dbReference>
<comment type="function">
    <text evidence="1">JanA and janB regulate somatic sex differentiation.</text>
</comment>
<evidence type="ECO:0000256" key="2">
    <source>
        <dbReference type="ARBA" id="ARBA00010971"/>
    </source>
</evidence>
<dbReference type="EMBL" id="CAKKNE010000002">
    <property type="protein sequence ID" value="CAH0369518.1"/>
    <property type="molecule type" value="Genomic_DNA"/>
</dbReference>
<organism evidence="6 7">
    <name type="scientific">Pelagomonas calceolata</name>
    <dbReference type="NCBI Taxonomy" id="35677"/>
    <lineage>
        <taxon>Eukaryota</taxon>
        <taxon>Sar</taxon>
        <taxon>Stramenopiles</taxon>
        <taxon>Ochrophyta</taxon>
        <taxon>Pelagophyceae</taxon>
        <taxon>Pelagomonadales</taxon>
        <taxon>Pelagomonadaceae</taxon>
        <taxon>Pelagomonas</taxon>
    </lineage>
</organism>
<dbReference type="GO" id="GO:0101006">
    <property type="term" value="F:protein histidine phosphatase activity"/>
    <property type="evidence" value="ECO:0007669"/>
    <property type="project" value="TreeGrafter"/>
</dbReference>
<dbReference type="SUPFAM" id="SSF143724">
    <property type="entry name" value="PHP14-like"/>
    <property type="match status" value="1"/>
</dbReference>
<evidence type="ECO:0000313" key="7">
    <source>
        <dbReference type="Proteomes" id="UP000789595"/>
    </source>
</evidence>
<protein>
    <submittedName>
        <fullName evidence="6">Uncharacterized protein</fullName>
    </submittedName>
</protein>
<reference evidence="6" key="1">
    <citation type="submission" date="2021-11" db="EMBL/GenBank/DDBJ databases">
        <authorList>
            <consortium name="Genoscope - CEA"/>
            <person name="William W."/>
        </authorList>
    </citation>
    <scope>NUCLEOTIDE SEQUENCE</scope>
</reference>
<gene>
    <name evidence="6" type="ORF">PECAL_2P26430</name>
</gene>
<keyword evidence="3" id="KW-0221">Differentiation</keyword>
<name>A0A8J2SBA4_9STRA</name>
<dbReference type="InterPro" id="IPR007702">
    <property type="entry name" value="Janus"/>
</dbReference>
<keyword evidence="4" id="KW-0726">Sexual differentiation</keyword>
<dbReference type="InterPro" id="IPR038596">
    <property type="entry name" value="Janus_sf"/>
</dbReference>
<evidence type="ECO:0000256" key="4">
    <source>
        <dbReference type="ARBA" id="ARBA00022928"/>
    </source>
</evidence>